<dbReference type="RefSeq" id="WP_218932275.1">
    <property type="nucleotide sequence ID" value="NZ_CP036263.1"/>
</dbReference>
<feature type="compositionally biased region" description="Basic and acidic residues" evidence="1">
    <location>
        <begin position="30"/>
        <end position="40"/>
    </location>
</feature>
<name>A0A517MQQ6_9BACT</name>
<dbReference type="EMBL" id="CP036263">
    <property type="protein sequence ID" value="QDS97213.1"/>
    <property type="molecule type" value="Genomic_DNA"/>
</dbReference>
<dbReference type="Proteomes" id="UP000319852">
    <property type="component" value="Chromosome"/>
</dbReference>
<accession>A0A517MQQ6</accession>
<evidence type="ECO:0000256" key="1">
    <source>
        <dbReference type="SAM" id="MobiDB-lite"/>
    </source>
</evidence>
<evidence type="ECO:0000313" key="3">
    <source>
        <dbReference type="Proteomes" id="UP000319852"/>
    </source>
</evidence>
<keyword evidence="3" id="KW-1185">Reference proteome</keyword>
<reference evidence="2 3" key="1">
    <citation type="submission" date="2019-02" db="EMBL/GenBank/DDBJ databases">
        <title>Deep-cultivation of Planctomycetes and their phenomic and genomic characterization uncovers novel biology.</title>
        <authorList>
            <person name="Wiegand S."/>
            <person name="Jogler M."/>
            <person name="Boedeker C."/>
            <person name="Pinto D."/>
            <person name="Vollmers J."/>
            <person name="Rivas-Marin E."/>
            <person name="Kohn T."/>
            <person name="Peeters S.H."/>
            <person name="Heuer A."/>
            <person name="Rast P."/>
            <person name="Oberbeckmann S."/>
            <person name="Bunk B."/>
            <person name="Jeske O."/>
            <person name="Meyerdierks A."/>
            <person name="Storesund J.E."/>
            <person name="Kallscheuer N."/>
            <person name="Luecker S."/>
            <person name="Lage O.M."/>
            <person name="Pohl T."/>
            <person name="Merkel B.J."/>
            <person name="Hornburger P."/>
            <person name="Mueller R.-W."/>
            <person name="Bruemmer F."/>
            <person name="Labrenz M."/>
            <person name="Spormann A.M."/>
            <person name="Op den Camp H."/>
            <person name="Overmann J."/>
            <person name="Amann R."/>
            <person name="Jetten M.S.M."/>
            <person name="Mascher T."/>
            <person name="Medema M.H."/>
            <person name="Devos D.P."/>
            <person name="Kaster A.-K."/>
            <person name="Ovreas L."/>
            <person name="Rohde M."/>
            <person name="Galperin M.Y."/>
            <person name="Jogler C."/>
        </authorList>
    </citation>
    <scope>NUCLEOTIDE SEQUENCE [LARGE SCALE GENOMIC DNA]</scope>
    <source>
        <strain evidence="2 3">HG15A2</strain>
    </source>
</reference>
<sequence>MKKKTNEMPTKSTAPEKVPGKSRRQILSEAMEKSEGDGTLKSDPVGSLENRRNPSGE</sequence>
<dbReference type="AlphaFoldDB" id="A0A517MQQ6"/>
<gene>
    <name evidence="2" type="ORF">HG15A2_04730</name>
</gene>
<organism evidence="2 3">
    <name type="scientific">Adhaeretor mobilis</name>
    <dbReference type="NCBI Taxonomy" id="1930276"/>
    <lineage>
        <taxon>Bacteria</taxon>
        <taxon>Pseudomonadati</taxon>
        <taxon>Planctomycetota</taxon>
        <taxon>Planctomycetia</taxon>
        <taxon>Pirellulales</taxon>
        <taxon>Lacipirellulaceae</taxon>
        <taxon>Adhaeretor</taxon>
    </lineage>
</organism>
<dbReference type="KEGG" id="amob:HG15A2_04730"/>
<evidence type="ECO:0000313" key="2">
    <source>
        <dbReference type="EMBL" id="QDS97213.1"/>
    </source>
</evidence>
<protein>
    <submittedName>
        <fullName evidence="2">Uncharacterized protein</fullName>
    </submittedName>
</protein>
<feature type="region of interest" description="Disordered" evidence="1">
    <location>
        <begin position="1"/>
        <end position="57"/>
    </location>
</feature>
<proteinExistence type="predicted"/>